<dbReference type="SUPFAM" id="SSF101874">
    <property type="entry name" value="YceI-like"/>
    <property type="match status" value="1"/>
</dbReference>
<reference evidence="3 4" key="1">
    <citation type="submission" date="2024-09" db="EMBL/GenBank/DDBJ databases">
        <authorList>
            <person name="Sun Q."/>
            <person name="Mori K."/>
        </authorList>
    </citation>
    <scope>NUCLEOTIDE SEQUENCE [LARGE SCALE GENOMIC DNA]</scope>
    <source>
        <strain evidence="3 4">JCM 3324</strain>
    </source>
</reference>
<feature type="domain" description="Lipid/polyisoprenoid-binding YceI-like" evidence="2">
    <location>
        <begin position="19"/>
        <end position="181"/>
    </location>
</feature>
<dbReference type="EMBL" id="JBHMCF010000014">
    <property type="protein sequence ID" value="MFB9471655.1"/>
    <property type="molecule type" value="Genomic_DNA"/>
</dbReference>
<evidence type="ECO:0000313" key="3">
    <source>
        <dbReference type="EMBL" id="MFB9471655.1"/>
    </source>
</evidence>
<name>A0ABV5NMW2_9ACTN</name>
<dbReference type="Pfam" id="PF04264">
    <property type="entry name" value="YceI"/>
    <property type="match status" value="1"/>
</dbReference>
<dbReference type="PANTHER" id="PTHR34406:SF1">
    <property type="entry name" value="PROTEIN YCEI"/>
    <property type="match status" value="1"/>
</dbReference>
<evidence type="ECO:0000313" key="4">
    <source>
        <dbReference type="Proteomes" id="UP001589568"/>
    </source>
</evidence>
<dbReference type="PANTHER" id="PTHR34406">
    <property type="entry name" value="PROTEIN YCEI"/>
    <property type="match status" value="1"/>
</dbReference>
<dbReference type="Gene3D" id="2.40.128.110">
    <property type="entry name" value="Lipid/polyisoprenoid-binding, YceI-like"/>
    <property type="match status" value="1"/>
</dbReference>
<comment type="caution">
    <text evidence="3">The sequence shown here is derived from an EMBL/GenBank/DDBJ whole genome shotgun (WGS) entry which is preliminary data.</text>
</comment>
<keyword evidence="4" id="KW-1185">Reference proteome</keyword>
<comment type="similarity">
    <text evidence="1">Belongs to the UPF0312 family.</text>
</comment>
<proteinExistence type="inferred from homology"/>
<sequence length="184" mass="19755">MASKTTTSTMPALPLPAGHWTLDPFHSAVGFTIRHLGISKVRGQFGRFEADLTVGDALDGCAVTATVALDSIETGNADRDAHVIGPDMLDVTNRPAMTFRSTRIDGDGDDWTMEGDLTIGEVSRSVTFDVEFGGVELSTVDGRRHAGFEAKGEIRRSDFGLGFGLPVLGDAIKIQLDMQFIEPE</sequence>
<dbReference type="InterPro" id="IPR007372">
    <property type="entry name" value="Lipid/polyisoprenoid-bd_YceI"/>
</dbReference>
<dbReference type="InterPro" id="IPR036761">
    <property type="entry name" value="TTHA0802/YceI-like_sf"/>
</dbReference>
<gene>
    <name evidence="3" type="ORF">ACFFR3_19200</name>
</gene>
<dbReference type="Proteomes" id="UP001589568">
    <property type="component" value="Unassembled WGS sequence"/>
</dbReference>
<dbReference type="SMART" id="SM00867">
    <property type="entry name" value="YceI"/>
    <property type="match status" value="1"/>
</dbReference>
<protein>
    <submittedName>
        <fullName evidence="3">YceI family protein</fullName>
    </submittedName>
</protein>
<accession>A0ABV5NMW2</accession>
<evidence type="ECO:0000259" key="2">
    <source>
        <dbReference type="SMART" id="SM00867"/>
    </source>
</evidence>
<dbReference type="RefSeq" id="WP_345408560.1">
    <property type="nucleotide sequence ID" value="NZ_BAAAXS010000001.1"/>
</dbReference>
<organism evidence="3 4">
    <name type="scientific">Nonomuraea salmonea</name>
    <dbReference type="NCBI Taxonomy" id="46181"/>
    <lineage>
        <taxon>Bacteria</taxon>
        <taxon>Bacillati</taxon>
        <taxon>Actinomycetota</taxon>
        <taxon>Actinomycetes</taxon>
        <taxon>Streptosporangiales</taxon>
        <taxon>Streptosporangiaceae</taxon>
        <taxon>Nonomuraea</taxon>
    </lineage>
</organism>
<evidence type="ECO:0000256" key="1">
    <source>
        <dbReference type="ARBA" id="ARBA00008812"/>
    </source>
</evidence>